<evidence type="ECO:0000256" key="5">
    <source>
        <dbReference type="ARBA" id="ARBA00023242"/>
    </source>
</evidence>
<dbReference type="InterPro" id="IPR001611">
    <property type="entry name" value="Leu-rich_rpt"/>
</dbReference>
<dbReference type="InterPro" id="IPR012677">
    <property type="entry name" value="Nucleotide-bd_a/b_plait_sf"/>
</dbReference>
<dbReference type="InterPro" id="IPR035979">
    <property type="entry name" value="RBD_domain_sf"/>
</dbReference>
<dbReference type="InterPro" id="IPR002075">
    <property type="entry name" value="NTF2_dom"/>
</dbReference>
<dbReference type="Pfam" id="PF09162">
    <property type="entry name" value="Tap-RNA_bind"/>
    <property type="match status" value="1"/>
</dbReference>
<feature type="compositionally biased region" description="Polar residues" evidence="6">
    <location>
        <begin position="8"/>
        <end position="17"/>
    </location>
</feature>
<feature type="compositionally biased region" description="Polar residues" evidence="6">
    <location>
        <begin position="611"/>
        <end position="626"/>
    </location>
</feature>
<dbReference type="GO" id="GO:0005634">
    <property type="term" value="C:nucleus"/>
    <property type="evidence" value="ECO:0007669"/>
    <property type="project" value="UniProtKB-SubCell"/>
</dbReference>
<feature type="compositionally biased region" description="Polar residues" evidence="6">
    <location>
        <begin position="646"/>
        <end position="663"/>
    </location>
</feature>
<evidence type="ECO:0000256" key="1">
    <source>
        <dbReference type="ARBA" id="ARBA00004123"/>
    </source>
</evidence>
<evidence type="ECO:0000313" key="9">
    <source>
        <dbReference type="Proteomes" id="UP001160148"/>
    </source>
</evidence>
<accession>A0AAV0WNQ9</accession>
<feature type="compositionally biased region" description="Polar residues" evidence="6">
    <location>
        <begin position="82"/>
        <end position="101"/>
    </location>
</feature>
<evidence type="ECO:0000256" key="2">
    <source>
        <dbReference type="ARBA" id="ARBA00009285"/>
    </source>
</evidence>
<dbReference type="SUPFAM" id="SSF54928">
    <property type="entry name" value="RNA-binding domain, RBD"/>
    <property type="match status" value="1"/>
</dbReference>
<protein>
    <recommendedName>
        <fullName evidence="7">NTF2 domain-containing protein</fullName>
    </recommendedName>
</protein>
<organism evidence="8 9">
    <name type="scientific">Macrosiphum euphorbiae</name>
    <name type="common">potato aphid</name>
    <dbReference type="NCBI Taxonomy" id="13131"/>
    <lineage>
        <taxon>Eukaryota</taxon>
        <taxon>Metazoa</taxon>
        <taxon>Ecdysozoa</taxon>
        <taxon>Arthropoda</taxon>
        <taxon>Hexapoda</taxon>
        <taxon>Insecta</taxon>
        <taxon>Pterygota</taxon>
        <taxon>Neoptera</taxon>
        <taxon>Paraneoptera</taxon>
        <taxon>Hemiptera</taxon>
        <taxon>Sternorrhyncha</taxon>
        <taxon>Aphidomorpha</taxon>
        <taxon>Aphidoidea</taxon>
        <taxon>Aphididae</taxon>
        <taxon>Macrosiphini</taxon>
        <taxon>Macrosiphum</taxon>
    </lineage>
</organism>
<evidence type="ECO:0000313" key="8">
    <source>
        <dbReference type="EMBL" id="CAI6357453.1"/>
    </source>
</evidence>
<gene>
    <name evidence="8" type="ORF">MEUPH1_LOCUS13077</name>
</gene>
<feature type="region of interest" description="Disordered" evidence="6">
    <location>
        <begin position="1"/>
        <end position="46"/>
    </location>
</feature>
<comment type="subcellular location">
    <subcellularLocation>
        <location evidence="1">Nucleus</location>
    </subcellularLocation>
</comment>
<keyword evidence="4" id="KW-0509">mRNA transport</keyword>
<dbReference type="InterPro" id="IPR032710">
    <property type="entry name" value="NTF2-like_dom_sf"/>
</dbReference>
<dbReference type="AlphaFoldDB" id="A0AAV0WNQ9"/>
<dbReference type="Pfam" id="PF24048">
    <property type="entry name" value="LRR_NXF1-5"/>
    <property type="match status" value="1"/>
</dbReference>
<dbReference type="InterPro" id="IPR015245">
    <property type="entry name" value="Tap_RNA-bd"/>
</dbReference>
<sequence>MAGRSRGRNSNGWFHNSNLRRERSSDHDDQISRPSTSRGRDGYSDLHGLNKKVTFKANHRGGVNFRKSCESKTDLVINNGYQLDSEFPNSSGPPRNNTGQRNLGHGGNSNFRNLSQDLKESRTGWYSVSVLNVEDCEEVLKMIQTYITPFAFYPYNKQYFDNGLSFLVDDFKIANTLYNTNYKITQRDDRKLIINVELYLPQHYLISYTPVSSELREKMIEAIATRYNHSNKSLDLSQFHACSLFTNNQLFVPLNRPAVLLAALNMVAQHTKHDLYSLCLENNHIYLNEGLVWIRRLFPELKVLDLAGNKFSDLKHLRCLSGYTIRELNLSRNPMCNTEDKERYKRDVQQLFPMLNKLDNSELPFLYSGFIGSKLKMPINLGNSYPIPEGHNPELPNPVMTFVESFLNQYYVLYDNQVSRQIVSVAYHEKATFTLSSYFPNFSLKKSALKYHAESRNFLKFDQNRHGRRGFLHKGKEDIINFLDKLPKTKHDIGSFIVDVPLETAAMIQIVVNGVFVENFIENNYYDKFTHTYRPFCRTFCLVPVGSGWSIISDMLYVTKVTHALLLETAKRFNNFKLKPVSSKRNNLNGSSNQKNATILMEDTDVMAGMESSSSYQQHPTPSYLPSSYQQSTFSSFQSTSMTASINPQQPSHYQGGMHTSTP</sequence>
<proteinExistence type="inferred from homology"/>
<dbReference type="GO" id="GO:0016973">
    <property type="term" value="P:poly(A)+ mRNA export from nucleus"/>
    <property type="evidence" value="ECO:0007669"/>
    <property type="project" value="TreeGrafter"/>
</dbReference>
<dbReference type="SUPFAM" id="SSF52058">
    <property type="entry name" value="L domain-like"/>
    <property type="match status" value="1"/>
</dbReference>
<evidence type="ECO:0000259" key="7">
    <source>
        <dbReference type="PROSITE" id="PS50177"/>
    </source>
</evidence>
<dbReference type="Gene3D" id="3.80.10.10">
    <property type="entry name" value="Ribonuclease Inhibitor"/>
    <property type="match status" value="1"/>
</dbReference>
<reference evidence="8 9" key="1">
    <citation type="submission" date="2023-01" db="EMBL/GenBank/DDBJ databases">
        <authorList>
            <person name="Whitehead M."/>
        </authorList>
    </citation>
    <scope>NUCLEOTIDE SEQUENCE [LARGE SCALE GENOMIC DNA]</scope>
</reference>
<dbReference type="Gene3D" id="3.10.450.50">
    <property type="match status" value="1"/>
</dbReference>
<dbReference type="PROSITE" id="PS51450">
    <property type="entry name" value="LRR"/>
    <property type="match status" value="1"/>
</dbReference>
<dbReference type="PANTHER" id="PTHR10662">
    <property type="entry name" value="NUCLEAR RNA EXPORT FACTOR"/>
    <property type="match status" value="1"/>
</dbReference>
<feature type="region of interest" description="Disordered" evidence="6">
    <location>
        <begin position="610"/>
        <end position="663"/>
    </location>
</feature>
<comment type="similarity">
    <text evidence="2">Belongs to the NXF family.</text>
</comment>
<dbReference type="PROSITE" id="PS50177">
    <property type="entry name" value="NTF2_DOMAIN"/>
    <property type="match status" value="1"/>
</dbReference>
<keyword evidence="9" id="KW-1185">Reference proteome</keyword>
<name>A0AAV0WNQ9_9HEMI</name>
<dbReference type="InterPro" id="IPR018222">
    <property type="entry name" value="Nuclear_transport_factor_2_euk"/>
</dbReference>
<evidence type="ECO:0000256" key="4">
    <source>
        <dbReference type="ARBA" id="ARBA00022816"/>
    </source>
</evidence>
<feature type="compositionally biased region" description="Low complexity" evidence="6">
    <location>
        <begin position="627"/>
        <end position="645"/>
    </location>
</feature>
<comment type="caution">
    <text evidence="8">The sequence shown here is derived from an EMBL/GenBank/DDBJ whole genome shotgun (WGS) entry which is preliminary data.</text>
</comment>
<dbReference type="GO" id="GO:0003723">
    <property type="term" value="F:RNA binding"/>
    <property type="evidence" value="ECO:0007669"/>
    <property type="project" value="InterPro"/>
</dbReference>
<feature type="domain" description="NTF2" evidence="7">
    <location>
        <begin position="402"/>
        <end position="558"/>
    </location>
</feature>
<dbReference type="InterPro" id="IPR057125">
    <property type="entry name" value="NXF1/2/3/5-like_LRR"/>
</dbReference>
<dbReference type="InterPro" id="IPR032675">
    <property type="entry name" value="LRR_dom_sf"/>
</dbReference>
<dbReference type="Pfam" id="PF22602">
    <property type="entry name" value="NXF_NTF2"/>
    <property type="match status" value="1"/>
</dbReference>
<dbReference type="EMBL" id="CARXXK010000002">
    <property type="protein sequence ID" value="CAI6357453.1"/>
    <property type="molecule type" value="Genomic_DNA"/>
</dbReference>
<keyword evidence="5" id="KW-0539">Nucleus</keyword>
<dbReference type="Gene3D" id="3.30.70.330">
    <property type="match status" value="1"/>
</dbReference>
<dbReference type="PANTHER" id="PTHR10662:SF22">
    <property type="entry name" value="NUCLEAR RNA EXPORT FACTOR 1"/>
    <property type="match status" value="1"/>
</dbReference>
<dbReference type="GO" id="GO:0005737">
    <property type="term" value="C:cytoplasm"/>
    <property type="evidence" value="ECO:0007669"/>
    <property type="project" value="InterPro"/>
</dbReference>
<dbReference type="SUPFAM" id="SSF54427">
    <property type="entry name" value="NTF2-like"/>
    <property type="match status" value="1"/>
</dbReference>
<evidence type="ECO:0000256" key="3">
    <source>
        <dbReference type="ARBA" id="ARBA00022448"/>
    </source>
</evidence>
<evidence type="ECO:0000256" key="6">
    <source>
        <dbReference type="SAM" id="MobiDB-lite"/>
    </source>
</evidence>
<feature type="compositionally biased region" description="Basic and acidic residues" evidence="6">
    <location>
        <begin position="19"/>
        <end position="31"/>
    </location>
</feature>
<keyword evidence="3" id="KW-0813">Transport</keyword>
<feature type="region of interest" description="Disordered" evidence="6">
    <location>
        <begin position="82"/>
        <end position="113"/>
    </location>
</feature>
<dbReference type="Proteomes" id="UP001160148">
    <property type="component" value="Unassembled WGS sequence"/>
</dbReference>
<dbReference type="InterPro" id="IPR030217">
    <property type="entry name" value="NXF_fam"/>
</dbReference>